<dbReference type="Proteomes" id="UP000238415">
    <property type="component" value="Unassembled WGS sequence"/>
</dbReference>
<accession>A0A2T0AV29</accession>
<evidence type="ECO:0000313" key="4">
    <source>
        <dbReference type="EMBL" id="PRR74215.1"/>
    </source>
</evidence>
<keyword evidence="5" id="KW-1185">Reference proteome</keyword>
<dbReference type="EMBL" id="PVXM01000012">
    <property type="protein sequence ID" value="PRR74215.1"/>
    <property type="molecule type" value="Genomic_DNA"/>
</dbReference>
<dbReference type="RefSeq" id="WP_106004918.1">
    <property type="nucleotide sequence ID" value="NZ_CP136419.1"/>
</dbReference>
<dbReference type="OrthoDB" id="2374504at2"/>
<dbReference type="Pfam" id="PF07875">
    <property type="entry name" value="Coat_F"/>
    <property type="match status" value="1"/>
</dbReference>
<gene>
    <name evidence="4" type="ORF">MOHU_09140</name>
</gene>
<comment type="similarity">
    <text evidence="3">Belongs to the CotF family.</text>
</comment>
<keyword evidence="1" id="KW-0749">Sporulation</keyword>
<comment type="caution">
    <text evidence="4">The sequence shown here is derived from an EMBL/GenBank/DDBJ whole genome shotgun (WGS) entry which is preliminary data.</text>
</comment>
<dbReference type="AlphaFoldDB" id="A0A2T0AV29"/>
<comment type="subcellular location">
    <subcellularLocation>
        <location evidence="2">Spore coat</location>
    </subcellularLocation>
</comment>
<dbReference type="Gene3D" id="1.20.1260.10">
    <property type="match status" value="1"/>
</dbReference>
<reference evidence="4 5" key="1">
    <citation type="submission" date="2018-03" db="EMBL/GenBank/DDBJ databases">
        <title>Genome sequence of Moorella humiferrea DSM 23265.</title>
        <authorList>
            <person name="Poehlein A."/>
            <person name="Daniel R."/>
        </authorList>
    </citation>
    <scope>NUCLEOTIDE SEQUENCE [LARGE SCALE GENOMIC DNA]</scope>
    <source>
        <strain evidence="4 5">DSM 23265</strain>
    </source>
</reference>
<dbReference type="PANTHER" id="PTHR39183">
    <property type="entry name" value="SPORE COAT PROTEIN F-LIKE PROTEIN YHCQ"/>
    <property type="match status" value="1"/>
</dbReference>
<evidence type="ECO:0000256" key="1">
    <source>
        <dbReference type="ARBA" id="ARBA00022969"/>
    </source>
</evidence>
<dbReference type="PANTHER" id="PTHR39183:SF1">
    <property type="entry name" value="SPORE COAT PROTEIN F-LIKE PROTEIN YHCQ"/>
    <property type="match status" value="1"/>
</dbReference>
<dbReference type="GO" id="GO:0030435">
    <property type="term" value="P:sporulation resulting in formation of a cellular spore"/>
    <property type="evidence" value="ECO:0007669"/>
    <property type="project" value="UniProtKB-KW"/>
</dbReference>
<sequence length="189" mass="21495">MTAHYGAHEVMELHEVLSDTIDGINQFQLYRPHVKDSQLKSILDKQLRFMTQEYNNMVQAINQRGISQAVPYRLPRTAAPVYGLDNPETQRPNTSMHEMDDRDVASGMLGCHKASAAFRMMASLECADLELRRMLQQGAINCAEQAYEVWQYMNQKGYYQVPTMKDVTTSTMINAYSPAATGQVGFYQQ</sequence>
<evidence type="ECO:0000256" key="2">
    <source>
        <dbReference type="ARBA" id="ARBA00024325"/>
    </source>
</evidence>
<evidence type="ECO:0000256" key="3">
    <source>
        <dbReference type="ARBA" id="ARBA00024344"/>
    </source>
</evidence>
<protein>
    <submittedName>
        <fullName evidence="4">Coat F domain protein</fullName>
    </submittedName>
</protein>
<dbReference type="InterPro" id="IPR012851">
    <property type="entry name" value="Spore_coat_CotF-like"/>
</dbReference>
<name>A0A2T0AV29_9FIRM</name>
<evidence type="ECO:0000313" key="5">
    <source>
        <dbReference type="Proteomes" id="UP000238415"/>
    </source>
</evidence>
<dbReference type="InterPro" id="IPR012347">
    <property type="entry name" value="Ferritin-like"/>
</dbReference>
<organism evidence="4 5">
    <name type="scientific">Neomoorella humiferrea</name>
    <dbReference type="NCBI Taxonomy" id="676965"/>
    <lineage>
        <taxon>Bacteria</taxon>
        <taxon>Bacillati</taxon>
        <taxon>Bacillota</taxon>
        <taxon>Clostridia</taxon>
        <taxon>Neomoorellales</taxon>
        <taxon>Neomoorellaceae</taxon>
        <taxon>Neomoorella</taxon>
    </lineage>
</organism>
<proteinExistence type="inferred from homology"/>